<evidence type="ECO:0000313" key="5">
    <source>
        <dbReference type="Proteomes" id="UP001431449"/>
    </source>
</evidence>
<evidence type="ECO:0000259" key="3">
    <source>
        <dbReference type="Pfam" id="PF05193"/>
    </source>
</evidence>
<dbReference type="PANTHER" id="PTHR11851:SF224">
    <property type="entry name" value="PROCESSING PROTEASE"/>
    <property type="match status" value="1"/>
</dbReference>
<dbReference type="SUPFAM" id="SSF63411">
    <property type="entry name" value="LuxS/MPP-like metallohydrolase"/>
    <property type="match status" value="2"/>
</dbReference>
<feature type="chain" id="PRO_5047528930" evidence="1">
    <location>
        <begin position="19"/>
        <end position="463"/>
    </location>
</feature>
<dbReference type="Gene3D" id="3.30.830.10">
    <property type="entry name" value="Metalloenzyme, LuxS/M16 peptidase-like"/>
    <property type="match status" value="2"/>
</dbReference>
<dbReference type="InterPro" id="IPR011765">
    <property type="entry name" value="Pept_M16_N"/>
</dbReference>
<dbReference type="Pfam" id="PF00675">
    <property type="entry name" value="Peptidase_M16"/>
    <property type="match status" value="1"/>
</dbReference>
<gene>
    <name evidence="4" type="ORF">M0G41_15015</name>
</gene>
<reference evidence="4" key="1">
    <citation type="submission" date="2022-04" db="EMBL/GenBank/DDBJ databases">
        <title>Lysobacter sp. CAU 1642 isolated from sea sand.</title>
        <authorList>
            <person name="Kim W."/>
        </authorList>
    </citation>
    <scope>NUCLEOTIDE SEQUENCE</scope>
    <source>
        <strain evidence="4">CAU 1642</strain>
    </source>
</reference>
<feature type="domain" description="Peptidase M16 C-terminal" evidence="3">
    <location>
        <begin position="192"/>
        <end position="363"/>
    </location>
</feature>
<dbReference type="InterPro" id="IPR050361">
    <property type="entry name" value="MPP/UQCRC_Complex"/>
</dbReference>
<keyword evidence="1" id="KW-0732">Signal</keyword>
<feature type="signal peptide" evidence="1">
    <location>
        <begin position="1"/>
        <end position="18"/>
    </location>
</feature>
<name>A0ABT0GKC1_9GAMM</name>
<dbReference type="InterPro" id="IPR007863">
    <property type="entry name" value="Peptidase_M16_C"/>
</dbReference>
<evidence type="ECO:0000313" key="4">
    <source>
        <dbReference type="EMBL" id="MCK7594978.1"/>
    </source>
</evidence>
<protein>
    <submittedName>
        <fullName evidence="4">Insulinase family protein</fullName>
    </submittedName>
</protein>
<dbReference type="RefSeq" id="WP_248210687.1">
    <property type="nucleotide sequence ID" value="NZ_JALNMH010000012.1"/>
</dbReference>
<organism evidence="4 5">
    <name type="scientific">Pseudomarimonas salicorniae</name>
    <dbReference type="NCBI Taxonomy" id="2933270"/>
    <lineage>
        <taxon>Bacteria</taxon>
        <taxon>Pseudomonadati</taxon>
        <taxon>Pseudomonadota</taxon>
        <taxon>Gammaproteobacteria</taxon>
        <taxon>Lysobacterales</taxon>
        <taxon>Lysobacteraceae</taxon>
        <taxon>Pseudomarimonas</taxon>
    </lineage>
</organism>
<keyword evidence="5" id="KW-1185">Reference proteome</keyword>
<dbReference type="InterPro" id="IPR011249">
    <property type="entry name" value="Metalloenz_LuxS/M16"/>
</dbReference>
<proteinExistence type="predicted"/>
<dbReference type="EMBL" id="JALNMH010000012">
    <property type="protein sequence ID" value="MCK7594978.1"/>
    <property type="molecule type" value="Genomic_DNA"/>
</dbReference>
<sequence>MRMIHCLMGLALALPVAASDGIKLPAFERSTLDNGATLITMPRDDVPMVALSMQIRGGSLADGQGKEGTAELLAQLLQKGAGDRDAAAFAEAVDAVGGRLSVSANRESLVIGAEFLAKDAPLMVELVSDLLLRPKLEEAEFDKVRTRAIQSIKAAKDSGPDQLIGSYGNAWLFAGHPYSRPSGGDETSLAAVSLADLKAFRTAHLGADRATIAVVGDFEPASLRASLEKALAGWDKAQDERPAVEAAPRVEGRRVLLVDKPGATQTYFWLGNVGAAVDAPERTAQDLVQTVFGGRFTSMLNTALRVESGLTYGARARIDRLARPGAASIASFTRTDATAQALDLTLEVIDRLHAQGIDQPMLESGRRYMLGQFPPRLETHAQLAGRLTELDLYGLGRDEVEGLAARLAALDVAQVNAAREVFPTRDHLAIVLIGDAAQIREVAAKYGEVTEMALSDPRFIPKR</sequence>
<feature type="domain" description="Peptidase M16 N-terminal" evidence="2">
    <location>
        <begin position="46"/>
        <end position="159"/>
    </location>
</feature>
<comment type="caution">
    <text evidence="4">The sequence shown here is derived from an EMBL/GenBank/DDBJ whole genome shotgun (WGS) entry which is preliminary data.</text>
</comment>
<dbReference type="Pfam" id="PF05193">
    <property type="entry name" value="Peptidase_M16_C"/>
    <property type="match status" value="1"/>
</dbReference>
<dbReference type="Proteomes" id="UP001431449">
    <property type="component" value="Unassembled WGS sequence"/>
</dbReference>
<accession>A0ABT0GKC1</accession>
<dbReference type="PANTHER" id="PTHR11851">
    <property type="entry name" value="METALLOPROTEASE"/>
    <property type="match status" value="1"/>
</dbReference>
<evidence type="ECO:0000259" key="2">
    <source>
        <dbReference type="Pfam" id="PF00675"/>
    </source>
</evidence>
<evidence type="ECO:0000256" key="1">
    <source>
        <dbReference type="SAM" id="SignalP"/>
    </source>
</evidence>